<dbReference type="PANTHER" id="PTHR43649">
    <property type="entry name" value="ARABINOSE-BINDING PROTEIN-RELATED"/>
    <property type="match status" value="1"/>
</dbReference>
<dbReference type="PANTHER" id="PTHR43649:SF31">
    <property type="entry name" value="SN-GLYCEROL-3-PHOSPHATE-BINDING PERIPLASMIC PROTEIN UGPB"/>
    <property type="match status" value="1"/>
</dbReference>
<evidence type="ECO:0000256" key="3">
    <source>
        <dbReference type="ARBA" id="ARBA00022448"/>
    </source>
</evidence>
<dbReference type="Pfam" id="PF01547">
    <property type="entry name" value="SBP_bac_1"/>
    <property type="match status" value="1"/>
</dbReference>
<evidence type="ECO:0000313" key="6">
    <source>
        <dbReference type="Proteomes" id="UP001501736"/>
    </source>
</evidence>
<dbReference type="RefSeq" id="WP_344721970.1">
    <property type="nucleotide sequence ID" value="NZ_BAAAYG010000014.1"/>
</dbReference>
<reference evidence="6" key="1">
    <citation type="journal article" date="2019" name="Int. J. Syst. Evol. Microbiol.">
        <title>The Global Catalogue of Microorganisms (GCM) 10K type strain sequencing project: providing services to taxonomists for standard genome sequencing and annotation.</title>
        <authorList>
            <consortium name="The Broad Institute Genomics Platform"/>
            <consortium name="The Broad Institute Genome Sequencing Center for Infectious Disease"/>
            <person name="Wu L."/>
            <person name="Ma J."/>
        </authorList>
    </citation>
    <scope>NUCLEOTIDE SEQUENCE [LARGE SCALE GENOMIC DNA]</scope>
    <source>
        <strain evidence="6">JCM 11483</strain>
    </source>
</reference>
<evidence type="ECO:0000313" key="5">
    <source>
        <dbReference type="EMBL" id="GAA3287899.1"/>
    </source>
</evidence>
<proteinExistence type="inferred from homology"/>
<evidence type="ECO:0000256" key="4">
    <source>
        <dbReference type="ARBA" id="ARBA00022729"/>
    </source>
</evidence>
<comment type="subcellular location">
    <subcellularLocation>
        <location evidence="1">Cell envelope</location>
    </subcellularLocation>
</comment>
<name>A0ABP6RIT8_9MICC</name>
<dbReference type="PROSITE" id="PS51257">
    <property type="entry name" value="PROKAR_LIPOPROTEIN"/>
    <property type="match status" value="1"/>
</dbReference>
<gene>
    <name evidence="5" type="ORF">GCM10020260_25330</name>
</gene>
<evidence type="ECO:0000256" key="1">
    <source>
        <dbReference type="ARBA" id="ARBA00004196"/>
    </source>
</evidence>
<dbReference type="SUPFAM" id="SSF53850">
    <property type="entry name" value="Periplasmic binding protein-like II"/>
    <property type="match status" value="1"/>
</dbReference>
<accession>A0ABP6RIT8</accession>
<dbReference type="EMBL" id="BAAAYG010000014">
    <property type="protein sequence ID" value="GAA3287899.1"/>
    <property type="molecule type" value="Genomic_DNA"/>
</dbReference>
<organism evidence="5 6">
    <name type="scientific">Nesterenkonia halobia</name>
    <dbReference type="NCBI Taxonomy" id="37922"/>
    <lineage>
        <taxon>Bacteria</taxon>
        <taxon>Bacillati</taxon>
        <taxon>Actinomycetota</taxon>
        <taxon>Actinomycetes</taxon>
        <taxon>Micrococcales</taxon>
        <taxon>Micrococcaceae</taxon>
        <taxon>Nesterenkonia</taxon>
    </lineage>
</organism>
<keyword evidence="3" id="KW-0813">Transport</keyword>
<dbReference type="InterPro" id="IPR006059">
    <property type="entry name" value="SBP"/>
</dbReference>
<comment type="caution">
    <text evidence="5">The sequence shown here is derived from an EMBL/GenBank/DDBJ whole genome shotgun (WGS) entry which is preliminary data.</text>
</comment>
<keyword evidence="4" id="KW-0732">Signal</keyword>
<sequence length="425" mass="46267">MAQTSRETAVGRRAVLGAMGAGALAGLTGCVGGISSGTPQVTFLQSKPEAISYFGDLLDTFRAEYPGSLSLVHNTNVMSLSASFARSNPPDLGCQNYNLEMARFQERGALSDLSEVAGRANITPAIQDLVDQYPTYPGRTSVIPYSMMGAAVLYNREIFADHDLEVPTTYTEFLEVCDTLQEAGVTPLYSTFRDTWTIAQGLVDYSVGGSIDVADFFSRLRALGPDVGPDAEVSFSRDFREPLEKMLTIASYSQPGAASRGYGDGNHAFAGGEAAMYFQGLWALAEIEKTNPDAPIGIFPLPMTEDPADRKVRVNLDLALWIPEQASAPEPAHELLEFLIQPEIADPYNEALNGFGVRTDAPPAEDPRLQDIQGYIDGARFYQGVSTGIPKTIPYENYFQAVVLGQDLESTLRTLDEDWARRARR</sequence>
<keyword evidence="6" id="KW-1185">Reference proteome</keyword>
<evidence type="ECO:0000256" key="2">
    <source>
        <dbReference type="ARBA" id="ARBA00008520"/>
    </source>
</evidence>
<comment type="similarity">
    <text evidence="2">Belongs to the bacterial solute-binding protein 1 family.</text>
</comment>
<protein>
    <submittedName>
        <fullName evidence="5">Extracellular solute-binding protein</fullName>
    </submittedName>
</protein>
<dbReference type="InterPro" id="IPR050490">
    <property type="entry name" value="Bact_solute-bd_prot1"/>
</dbReference>
<dbReference type="Proteomes" id="UP001501736">
    <property type="component" value="Unassembled WGS sequence"/>
</dbReference>
<dbReference type="Gene3D" id="3.40.190.10">
    <property type="entry name" value="Periplasmic binding protein-like II"/>
    <property type="match status" value="2"/>
</dbReference>